<evidence type="ECO:0000259" key="14">
    <source>
        <dbReference type="Pfam" id="PF07715"/>
    </source>
</evidence>
<dbReference type="GO" id="GO:0009279">
    <property type="term" value="C:cell outer membrane"/>
    <property type="evidence" value="ECO:0007669"/>
    <property type="project" value="UniProtKB-SubCell"/>
</dbReference>
<dbReference type="AlphaFoldDB" id="A0A5C5TR50"/>
<evidence type="ECO:0000256" key="2">
    <source>
        <dbReference type="ARBA" id="ARBA00022448"/>
    </source>
</evidence>
<dbReference type="InterPro" id="IPR036942">
    <property type="entry name" value="Beta-barrel_TonB_sf"/>
</dbReference>
<comment type="caution">
    <text evidence="15">The sequence shown here is derived from an EMBL/GenBank/DDBJ whole genome shotgun (WGS) entry which is preliminary data.</text>
</comment>
<gene>
    <name evidence="15" type="ORF">FQY79_15075</name>
</gene>
<keyword evidence="5 12" id="KW-0732">Signal</keyword>
<name>A0A5C5TR50_9GAMM</name>
<keyword evidence="6" id="KW-0406">Ion transport</keyword>
<dbReference type="PROSITE" id="PS52016">
    <property type="entry name" value="TONB_DEPENDENT_REC_3"/>
    <property type="match status" value="1"/>
</dbReference>
<evidence type="ECO:0000256" key="5">
    <source>
        <dbReference type="ARBA" id="ARBA00022729"/>
    </source>
</evidence>
<evidence type="ECO:0000256" key="10">
    <source>
        <dbReference type="PROSITE-ProRule" id="PRU01360"/>
    </source>
</evidence>
<evidence type="ECO:0000256" key="6">
    <source>
        <dbReference type="ARBA" id="ARBA00023065"/>
    </source>
</evidence>
<organism evidence="15 16">
    <name type="scientific">Luteimonas wenzhouensis</name>
    <dbReference type="NCBI Taxonomy" id="2599615"/>
    <lineage>
        <taxon>Bacteria</taxon>
        <taxon>Pseudomonadati</taxon>
        <taxon>Pseudomonadota</taxon>
        <taxon>Gammaproteobacteria</taxon>
        <taxon>Lysobacterales</taxon>
        <taxon>Lysobacteraceae</taxon>
        <taxon>Luteimonas</taxon>
    </lineage>
</organism>
<feature type="domain" description="TonB-dependent receptor plug" evidence="14">
    <location>
        <begin position="51"/>
        <end position="157"/>
    </location>
</feature>
<proteinExistence type="inferred from homology"/>
<evidence type="ECO:0000256" key="11">
    <source>
        <dbReference type="RuleBase" id="RU003357"/>
    </source>
</evidence>
<dbReference type="RefSeq" id="WP_146313709.1">
    <property type="nucleotide sequence ID" value="NZ_VOHE01000015.1"/>
</dbReference>
<comment type="subcellular location">
    <subcellularLocation>
        <location evidence="1 10">Cell outer membrane</location>
        <topology evidence="1 10">Multi-pass membrane protein</topology>
    </subcellularLocation>
</comment>
<dbReference type="InterPro" id="IPR039426">
    <property type="entry name" value="TonB-dep_rcpt-like"/>
</dbReference>
<dbReference type="Pfam" id="PF00593">
    <property type="entry name" value="TonB_dep_Rec_b-barrel"/>
    <property type="match status" value="1"/>
</dbReference>
<dbReference type="Gene3D" id="2.170.130.10">
    <property type="entry name" value="TonB-dependent receptor, plug domain"/>
    <property type="match status" value="1"/>
</dbReference>
<keyword evidence="2 10" id="KW-0813">Transport</keyword>
<dbReference type="InterPro" id="IPR037066">
    <property type="entry name" value="Plug_dom_sf"/>
</dbReference>
<keyword evidence="4 10" id="KW-0812">Transmembrane</keyword>
<evidence type="ECO:0000256" key="4">
    <source>
        <dbReference type="ARBA" id="ARBA00022692"/>
    </source>
</evidence>
<dbReference type="PANTHER" id="PTHR30069">
    <property type="entry name" value="TONB-DEPENDENT OUTER MEMBRANE RECEPTOR"/>
    <property type="match status" value="1"/>
</dbReference>
<dbReference type="Gene3D" id="2.40.170.20">
    <property type="entry name" value="TonB-dependent receptor, beta-barrel domain"/>
    <property type="match status" value="1"/>
</dbReference>
<sequence length="632" mass="68023">MSRSARGSRAVLALGAVAAAWAQAHAQEQSQARELDAVRVTATMLPATAGDAVQSVTVLGPDQLAPWRGRSLAEVLAAQAGLVLDRSARGGGFGALYLRGADPSHVVVLVDGVRQNDPLSSRGSAVDLNTLSLEQVERIEIVRGAASVAHAEAIAGVVHVHTRRTASGASADAAVGADGLRAVHAALSGDGWRLAASDRSDGDGDIGSHDLRALDASWAGELRPALSIRAAAGYGDSVARGFPDDSGGPRHAVLRELEEREARTRHVSLQAEWRPALGAVEAQWAWFARDGAEDSPGVAGGVRDPVGLPALAARTGYRRDELQATWRSPLGARGELAVGILHQRERGRYDGRIDYGVFRAPVAFAMERNTGAAFAELRWRHAGWTAQGGLRLERRSDGDTGHVHASQPMLSLQRRLAGGWHWGASYSRSSRPPSFYALGHPLVGNPSLRQERAEHREAYVATDDDAAWPSRFTLFSARYRDLVDFDAGPPPRLVNRARIEADGLEWRSSHRFGNDWRLGLDGTWMRVRDPAGGAILRHRPRLQAGADLLVPVGGAELSLRLQHLGRRFDSAIPTGDRWLGRATTLDVAIRRPVGPAMLLLSLDDATDSRGEEIIGLDTPGRRLRLSLQWSLE</sequence>
<keyword evidence="7 11" id="KW-0798">TonB box</keyword>
<dbReference type="InterPro" id="IPR012910">
    <property type="entry name" value="Plug_dom"/>
</dbReference>
<evidence type="ECO:0000313" key="16">
    <source>
        <dbReference type="Proteomes" id="UP000315949"/>
    </source>
</evidence>
<keyword evidence="3 10" id="KW-1134">Transmembrane beta strand</keyword>
<keyword evidence="15" id="KW-0675">Receptor</keyword>
<reference evidence="15 16" key="1">
    <citation type="submission" date="2019-07" db="EMBL/GenBank/DDBJ databases">
        <title>Luteimonas sp. YD-1 nov., isolated from acidic soil.</title>
        <authorList>
            <person name="Zhou J."/>
        </authorList>
    </citation>
    <scope>NUCLEOTIDE SEQUENCE [LARGE SCALE GENOMIC DNA]</scope>
    <source>
        <strain evidence="15 16">YD-1</strain>
    </source>
</reference>
<evidence type="ECO:0000313" key="15">
    <source>
        <dbReference type="EMBL" id="TWT16831.1"/>
    </source>
</evidence>
<protein>
    <submittedName>
        <fullName evidence="15">TonB-dependent receptor</fullName>
    </submittedName>
</protein>
<evidence type="ECO:0000256" key="12">
    <source>
        <dbReference type="SAM" id="SignalP"/>
    </source>
</evidence>
<evidence type="ECO:0000256" key="7">
    <source>
        <dbReference type="ARBA" id="ARBA00023077"/>
    </source>
</evidence>
<evidence type="ECO:0000259" key="13">
    <source>
        <dbReference type="Pfam" id="PF00593"/>
    </source>
</evidence>
<feature type="domain" description="TonB-dependent receptor-like beta-barrel" evidence="13">
    <location>
        <begin position="260"/>
        <end position="589"/>
    </location>
</feature>
<dbReference type="GO" id="GO:0015889">
    <property type="term" value="P:cobalamin transport"/>
    <property type="evidence" value="ECO:0007669"/>
    <property type="project" value="TreeGrafter"/>
</dbReference>
<dbReference type="Pfam" id="PF07715">
    <property type="entry name" value="Plug"/>
    <property type="match status" value="1"/>
</dbReference>
<accession>A0A5C5TR50</accession>
<feature type="chain" id="PRO_5023023552" evidence="12">
    <location>
        <begin position="27"/>
        <end position="632"/>
    </location>
</feature>
<evidence type="ECO:0000256" key="1">
    <source>
        <dbReference type="ARBA" id="ARBA00004571"/>
    </source>
</evidence>
<dbReference type="GO" id="GO:0006811">
    <property type="term" value="P:monoatomic ion transport"/>
    <property type="evidence" value="ECO:0007669"/>
    <property type="project" value="UniProtKB-KW"/>
</dbReference>
<evidence type="ECO:0000256" key="3">
    <source>
        <dbReference type="ARBA" id="ARBA00022452"/>
    </source>
</evidence>
<keyword evidence="8 10" id="KW-0472">Membrane</keyword>
<keyword evidence="16" id="KW-1185">Reference proteome</keyword>
<dbReference type="SUPFAM" id="SSF56935">
    <property type="entry name" value="Porins"/>
    <property type="match status" value="1"/>
</dbReference>
<dbReference type="PANTHER" id="PTHR30069:SF53">
    <property type="entry name" value="COLICIN I RECEPTOR-RELATED"/>
    <property type="match status" value="1"/>
</dbReference>
<evidence type="ECO:0000256" key="8">
    <source>
        <dbReference type="ARBA" id="ARBA00023136"/>
    </source>
</evidence>
<dbReference type="OrthoDB" id="6276154at2"/>
<keyword evidence="9 10" id="KW-0998">Cell outer membrane</keyword>
<feature type="signal peptide" evidence="12">
    <location>
        <begin position="1"/>
        <end position="26"/>
    </location>
</feature>
<comment type="similarity">
    <text evidence="10 11">Belongs to the TonB-dependent receptor family.</text>
</comment>
<dbReference type="InterPro" id="IPR000531">
    <property type="entry name" value="Beta-barrel_TonB"/>
</dbReference>
<dbReference type="Proteomes" id="UP000315949">
    <property type="component" value="Unassembled WGS sequence"/>
</dbReference>
<dbReference type="EMBL" id="VOHE01000015">
    <property type="protein sequence ID" value="TWT16831.1"/>
    <property type="molecule type" value="Genomic_DNA"/>
</dbReference>
<evidence type="ECO:0000256" key="9">
    <source>
        <dbReference type="ARBA" id="ARBA00023237"/>
    </source>
</evidence>